<name>A0ABQ5K2E4_9EUKA</name>
<organism evidence="2 3">
    <name type="scientific">Aduncisulcus paluster</name>
    <dbReference type="NCBI Taxonomy" id="2918883"/>
    <lineage>
        <taxon>Eukaryota</taxon>
        <taxon>Metamonada</taxon>
        <taxon>Carpediemonas-like organisms</taxon>
        <taxon>Aduncisulcus</taxon>
    </lineage>
</organism>
<evidence type="ECO:0000313" key="3">
    <source>
        <dbReference type="Proteomes" id="UP001057375"/>
    </source>
</evidence>
<dbReference type="InterPro" id="IPR058627">
    <property type="entry name" value="MdtA-like_C"/>
</dbReference>
<dbReference type="EMBL" id="BQXS01006857">
    <property type="protein sequence ID" value="GKT23124.1"/>
    <property type="molecule type" value="Genomic_DNA"/>
</dbReference>
<proteinExistence type="predicted"/>
<keyword evidence="3" id="KW-1185">Reference proteome</keyword>
<accession>A0ABQ5K2E4</accession>
<evidence type="ECO:0000259" key="1">
    <source>
        <dbReference type="Pfam" id="PF25967"/>
    </source>
</evidence>
<dbReference type="Proteomes" id="UP001057375">
    <property type="component" value="Unassembled WGS sequence"/>
</dbReference>
<gene>
    <name evidence="2" type="ORF">ADUPG1_004529</name>
</gene>
<dbReference type="Pfam" id="PF25967">
    <property type="entry name" value="RND-MFP_C"/>
    <property type="match status" value="1"/>
</dbReference>
<dbReference type="PANTHER" id="PTHR30469">
    <property type="entry name" value="MULTIDRUG RESISTANCE PROTEIN MDTA"/>
    <property type="match status" value="1"/>
</dbReference>
<evidence type="ECO:0000313" key="2">
    <source>
        <dbReference type="EMBL" id="GKT23124.1"/>
    </source>
</evidence>
<comment type="caution">
    <text evidence="2">The sequence shown here is derived from an EMBL/GenBank/DDBJ whole genome shotgun (WGS) entry which is preliminary data.</text>
</comment>
<dbReference type="PANTHER" id="PTHR30469:SF33">
    <property type="entry name" value="SLR1207 PROTEIN"/>
    <property type="match status" value="1"/>
</dbReference>
<feature type="non-terminal residue" evidence="2">
    <location>
        <position position="71"/>
    </location>
</feature>
<protein>
    <submittedName>
        <fullName evidence="2">Efflux RND transporter periplasmic adaptor subunit</fullName>
    </submittedName>
</protein>
<dbReference type="Gene3D" id="2.40.420.20">
    <property type="match status" value="1"/>
</dbReference>
<reference evidence="2" key="1">
    <citation type="submission" date="2022-03" db="EMBL/GenBank/DDBJ databases">
        <title>Draft genome sequence of Aduncisulcus paluster, a free-living microaerophilic Fornicata.</title>
        <authorList>
            <person name="Yuyama I."/>
            <person name="Kume K."/>
            <person name="Tamura T."/>
            <person name="Inagaki Y."/>
            <person name="Hashimoto T."/>
        </authorList>
    </citation>
    <scope>NUCLEOTIDE SEQUENCE</scope>
    <source>
        <strain evidence="2">NY0171</strain>
    </source>
</reference>
<sequence length="71" mass="7720">MTTTVNFILIEKKDVLILPNDAIVKKEGGQYVTVRNEDGTLAETKIFAGFTDGSQVEILKGLDAGTTVVYE</sequence>
<feature type="domain" description="Multidrug resistance protein MdtA-like C-terminal permuted SH3" evidence="1">
    <location>
        <begin position="14"/>
        <end position="69"/>
    </location>
</feature>